<evidence type="ECO:0000313" key="2">
    <source>
        <dbReference type="Proteomes" id="UP000626786"/>
    </source>
</evidence>
<dbReference type="EMBL" id="JACSQN010000004">
    <property type="protein sequence ID" value="MBD7984000.1"/>
    <property type="molecule type" value="Genomic_DNA"/>
</dbReference>
<gene>
    <name evidence="1" type="ORF">H9649_05370</name>
</gene>
<comment type="caution">
    <text evidence="1">The sequence shown here is derived from an EMBL/GenBank/DDBJ whole genome shotgun (WGS) entry which is preliminary data.</text>
</comment>
<name>A0ABR8U873_9BACL</name>
<reference evidence="1 2" key="1">
    <citation type="submission" date="2020-08" db="EMBL/GenBank/DDBJ databases">
        <title>A Genomic Blueprint of the Chicken Gut Microbiome.</title>
        <authorList>
            <person name="Gilroy R."/>
            <person name="Ravi A."/>
            <person name="Getino M."/>
            <person name="Pursley I."/>
            <person name="Horton D.L."/>
            <person name="Alikhan N.-F."/>
            <person name="Baker D."/>
            <person name="Gharbi K."/>
            <person name="Hall N."/>
            <person name="Watson M."/>
            <person name="Adriaenssens E.M."/>
            <person name="Foster-Nyarko E."/>
            <person name="Jarju S."/>
            <person name="Secka A."/>
            <person name="Antonio M."/>
            <person name="Oren A."/>
            <person name="Chaudhuri R."/>
            <person name="La Ragione R.M."/>
            <person name="Hildebrand F."/>
            <person name="Pallen M.J."/>
        </authorList>
    </citation>
    <scope>NUCLEOTIDE SEQUENCE [LARGE SCALE GENOMIC DNA]</scope>
    <source>
        <strain evidence="1 2">Sa2YVA2</strain>
    </source>
</reference>
<keyword evidence="2" id="KW-1185">Reference proteome</keyword>
<organism evidence="1 2">
    <name type="scientific">Sporosarcina quadrami</name>
    <dbReference type="NCBI Taxonomy" id="2762234"/>
    <lineage>
        <taxon>Bacteria</taxon>
        <taxon>Bacillati</taxon>
        <taxon>Bacillota</taxon>
        <taxon>Bacilli</taxon>
        <taxon>Bacillales</taxon>
        <taxon>Caryophanaceae</taxon>
        <taxon>Sporosarcina</taxon>
    </lineage>
</organism>
<proteinExistence type="predicted"/>
<accession>A0ABR8U873</accession>
<evidence type="ECO:0000313" key="1">
    <source>
        <dbReference type="EMBL" id="MBD7984000.1"/>
    </source>
</evidence>
<dbReference type="Proteomes" id="UP000626786">
    <property type="component" value="Unassembled WGS sequence"/>
</dbReference>
<sequence>MEMRILSETLMNYWSANMKNNEEVLYVCNECQEIHVDETNCCEIEYGWENEALRL</sequence>
<dbReference type="RefSeq" id="WP_191693702.1">
    <property type="nucleotide sequence ID" value="NZ_JACSQN010000004.1"/>
</dbReference>
<protein>
    <submittedName>
        <fullName evidence="1">Uncharacterized protein</fullName>
    </submittedName>
</protein>